<protein>
    <submittedName>
        <fullName evidence="6">Lysosomal acid phosphatase</fullName>
    </submittedName>
</protein>
<dbReference type="PANTHER" id="PTHR11567:SF210">
    <property type="entry name" value="ACID PHOSPHATASE 5-RELATED"/>
    <property type="match status" value="1"/>
</dbReference>
<comment type="catalytic activity">
    <reaction evidence="1">
        <text>a phosphate monoester + H2O = an alcohol + phosphate</text>
        <dbReference type="Rhea" id="RHEA:15017"/>
        <dbReference type="ChEBI" id="CHEBI:15377"/>
        <dbReference type="ChEBI" id="CHEBI:30879"/>
        <dbReference type="ChEBI" id="CHEBI:43474"/>
        <dbReference type="ChEBI" id="CHEBI:67140"/>
        <dbReference type="EC" id="3.1.3.2"/>
    </reaction>
</comment>
<dbReference type="InterPro" id="IPR000560">
    <property type="entry name" value="His_Pase_clade-2"/>
</dbReference>
<reference evidence="5" key="1">
    <citation type="journal article" date="2013" name="Genetics">
        <title>The draft genome and transcriptome of Panagrellus redivivus are shaped by the harsh demands of a free-living lifestyle.</title>
        <authorList>
            <person name="Srinivasan J."/>
            <person name="Dillman A.R."/>
            <person name="Macchietto M.G."/>
            <person name="Heikkinen L."/>
            <person name="Lakso M."/>
            <person name="Fracchia K.M."/>
            <person name="Antoshechkin I."/>
            <person name="Mortazavi A."/>
            <person name="Wong G."/>
            <person name="Sternberg P.W."/>
        </authorList>
    </citation>
    <scope>NUCLEOTIDE SEQUENCE [LARGE SCALE GENOMIC DNA]</scope>
    <source>
        <strain evidence="5">MT8872</strain>
    </source>
</reference>
<keyword evidence="3" id="KW-0812">Transmembrane</keyword>
<dbReference type="GO" id="GO:0003993">
    <property type="term" value="F:acid phosphatase activity"/>
    <property type="evidence" value="ECO:0007669"/>
    <property type="project" value="UniProtKB-EC"/>
</dbReference>
<keyword evidence="3" id="KW-0472">Membrane</keyword>
<evidence type="ECO:0000256" key="1">
    <source>
        <dbReference type="ARBA" id="ARBA00000032"/>
    </source>
</evidence>
<keyword evidence="4" id="KW-0732">Signal</keyword>
<evidence type="ECO:0000313" key="6">
    <source>
        <dbReference type="WBParaSite" id="Pan_g5595.t1"/>
    </source>
</evidence>
<dbReference type="InterPro" id="IPR050645">
    <property type="entry name" value="Histidine_acid_phosphatase"/>
</dbReference>
<dbReference type="AlphaFoldDB" id="A0A7E4W156"/>
<feature type="signal peptide" evidence="4">
    <location>
        <begin position="1"/>
        <end position="23"/>
    </location>
</feature>
<evidence type="ECO:0000256" key="4">
    <source>
        <dbReference type="SAM" id="SignalP"/>
    </source>
</evidence>
<dbReference type="PROSITE" id="PS00616">
    <property type="entry name" value="HIS_ACID_PHOSPHAT_1"/>
    <property type="match status" value="1"/>
</dbReference>
<dbReference type="Gene3D" id="3.40.50.1240">
    <property type="entry name" value="Phosphoglycerate mutase-like"/>
    <property type="match status" value="1"/>
</dbReference>
<evidence type="ECO:0000256" key="3">
    <source>
        <dbReference type="SAM" id="Phobius"/>
    </source>
</evidence>
<accession>A0A7E4W156</accession>
<dbReference type="PANTHER" id="PTHR11567">
    <property type="entry name" value="ACID PHOSPHATASE-RELATED"/>
    <property type="match status" value="1"/>
</dbReference>
<evidence type="ECO:0000256" key="2">
    <source>
        <dbReference type="ARBA" id="ARBA00005375"/>
    </source>
</evidence>
<dbReference type="PROSITE" id="PS00778">
    <property type="entry name" value="HIS_ACID_PHOSPHAT_2"/>
    <property type="match status" value="1"/>
</dbReference>
<name>A0A7E4W156_PANRE</name>
<dbReference type="InterPro" id="IPR033379">
    <property type="entry name" value="Acid_Pase_AS"/>
</dbReference>
<evidence type="ECO:0000313" key="5">
    <source>
        <dbReference type="Proteomes" id="UP000492821"/>
    </source>
</evidence>
<reference evidence="6" key="2">
    <citation type="submission" date="2020-10" db="UniProtKB">
        <authorList>
            <consortium name="WormBaseParasite"/>
        </authorList>
    </citation>
    <scope>IDENTIFICATION</scope>
</reference>
<organism evidence="5 6">
    <name type="scientific">Panagrellus redivivus</name>
    <name type="common">Microworm</name>
    <dbReference type="NCBI Taxonomy" id="6233"/>
    <lineage>
        <taxon>Eukaryota</taxon>
        <taxon>Metazoa</taxon>
        <taxon>Ecdysozoa</taxon>
        <taxon>Nematoda</taxon>
        <taxon>Chromadorea</taxon>
        <taxon>Rhabditida</taxon>
        <taxon>Tylenchina</taxon>
        <taxon>Panagrolaimomorpha</taxon>
        <taxon>Panagrolaimoidea</taxon>
        <taxon>Panagrolaimidae</taxon>
        <taxon>Panagrellus</taxon>
    </lineage>
</organism>
<keyword evidence="5" id="KW-1185">Reference proteome</keyword>
<comment type="similarity">
    <text evidence="2">Belongs to the histidine acid phosphatase family.</text>
</comment>
<dbReference type="SUPFAM" id="SSF53254">
    <property type="entry name" value="Phosphoglycerate mutase-like"/>
    <property type="match status" value="1"/>
</dbReference>
<dbReference type="InterPro" id="IPR029033">
    <property type="entry name" value="His_PPase_superfam"/>
</dbReference>
<sequence>MSVRTFLLFYVILTNTTFTNVEAANFFLYGLTFVYLSSPCVSISLDSVPPADIQSLKLVHAVWRHGDRTPSSLLPGDDIRNWPLGLGELTPKGVKQAYQLGQILRHRYAGFLSSEYTPFEVYIRSSDYNRTLASGHAVASGLYPRNADLPVNPIPVHTVPRQSDNLLYDRISCPVAEAERHRVYTESDEVREIASKNDAILRFLGEKSQIREVPLTVRDLWYLFDPLFAMTCHNDTHKLPAWVNSTVKDEIWRLYDISAQFLYGSELLNRLRGGPLLGDILKRINMRVDGTLDSRFKFFGYSAHDTAISAVLRTLNLSVQVFPLYATCLLLELHFIDNTYKLRVFFKNETETANIVQFTVPGCATDCPLVDLGHLRGHMVPSSWEVECGLDHRFLKHDAIYLFIILIMSLLCALLATMMLHARLNAPNKRRQDSYELQVTDSACEMHLLASDEE</sequence>
<keyword evidence="3" id="KW-1133">Transmembrane helix</keyword>
<feature type="chain" id="PRO_5028871333" evidence="4">
    <location>
        <begin position="24"/>
        <end position="454"/>
    </location>
</feature>
<proteinExistence type="inferred from homology"/>
<dbReference type="CDD" id="cd07061">
    <property type="entry name" value="HP_HAP_like"/>
    <property type="match status" value="1"/>
</dbReference>
<dbReference type="WBParaSite" id="Pan_g5595.t1">
    <property type="protein sequence ID" value="Pan_g5595.t1"/>
    <property type="gene ID" value="Pan_g5595"/>
</dbReference>
<feature type="transmembrane region" description="Helical" evidence="3">
    <location>
        <begin position="400"/>
        <end position="422"/>
    </location>
</feature>
<dbReference type="Pfam" id="PF00328">
    <property type="entry name" value="His_Phos_2"/>
    <property type="match status" value="1"/>
</dbReference>
<dbReference type="Proteomes" id="UP000492821">
    <property type="component" value="Unassembled WGS sequence"/>
</dbReference>